<reference evidence="1 2" key="1">
    <citation type="submission" date="2014-04" db="EMBL/GenBank/DDBJ databases">
        <authorList>
            <consortium name="DOE Joint Genome Institute"/>
            <person name="Kuo A."/>
            <person name="Gay G."/>
            <person name="Dore J."/>
            <person name="Kohler A."/>
            <person name="Nagy L.G."/>
            <person name="Floudas D."/>
            <person name="Copeland A."/>
            <person name="Barry K.W."/>
            <person name="Cichocki N."/>
            <person name="Veneault-Fourrey C."/>
            <person name="LaButti K."/>
            <person name="Lindquist E.A."/>
            <person name="Lipzen A."/>
            <person name="Lundell T."/>
            <person name="Morin E."/>
            <person name="Murat C."/>
            <person name="Sun H."/>
            <person name="Tunlid A."/>
            <person name="Henrissat B."/>
            <person name="Grigoriev I.V."/>
            <person name="Hibbett D.S."/>
            <person name="Martin F."/>
            <person name="Nordberg H.P."/>
            <person name="Cantor M.N."/>
            <person name="Hua S.X."/>
        </authorList>
    </citation>
    <scope>NUCLEOTIDE SEQUENCE [LARGE SCALE GENOMIC DNA]</scope>
    <source>
        <strain evidence="2">h7</strain>
    </source>
</reference>
<name>A0A0C2YB96_HEBCY</name>
<dbReference type="AlphaFoldDB" id="A0A0C2YB96"/>
<dbReference type="OrthoDB" id="2670640at2759"/>
<sequence>MRCALIRSSSQTARAGHAQLLRNAYIICNPNLGLGYIYVPQCLITLKSHNPAVVESSGVRGLCEVVKFRDTEYIVEKPVSSQTWYYRFKLHYDGTMKGLNDHCLCRQEYEPEKVIQRYCPSCSMWFDVGCLREHVLPPIASDIPPDNVVGQILTMPILRGKLGPSANSWRISGSGAMVHKAMWWNKARRPPTDWKEQLGASFIQYAQNNTFTRFRCPQDGCPMII</sequence>
<proteinExistence type="predicted"/>
<dbReference type="EMBL" id="KN831792">
    <property type="protein sequence ID" value="KIM38287.1"/>
    <property type="molecule type" value="Genomic_DNA"/>
</dbReference>
<evidence type="ECO:0008006" key="3">
    <source>
        <dbReference type="Google" id="ProtNLM"/>
    </source>
</evidence>
<evidence type="ECO:0000313" key="2">
    <source>
        <dbReference type="Proteomes" id="UP000053424"/>
    </source>
</evidence>
<organism evidence="1 2">
    <name type="scientific">Hebeloma cylindrosporum</name>
    <dbReference type="NCBI Taxonomy" id="76867"/>
    <lineage>
        <taxon>Eukaryota</taxon>
        <taxon>Fungi</taxon>
        <taxon>Dikarya</taxon>
        <taxon>Basidiomycota</taxon>
        <taxon>Agaricomycotina</taxon>
        <taxon>Agaricomycetes</taxon>
        <taxon>Agaricomycetidae</taxon>
        <taxon>Agaricales</taxon>
        <taxon>Agaricineae</taxon>
        <taxon>Hymenogastraceae</taxon>
        <taxon>Hebeloma</taxon>
    </lineage>
</organism>
<protein>
    <recommendedName>
        <fullName evidence="3">BAH domain-containing protein</fullName>
    </recommendedName>
</protein>
<gene>
    <name evidence="1" type="ORF">M413DRAFT_30395</name>
</gene>
<evidence type="ECO:0000313" key="1">
    <source>
        <dbReference type="EMBL" id="KIM38287.1"/>
    </source>
</evidence>
<dbReference type="HOGENOM" id="CLU_1366396_0_0_1"/>
<reference evidence="2" key="2">
    <citation type="submission" date="2015-01" db="EMBL/GenBank/DDBJ databases">
        <title>Evolutionary Origins and Diversification of the Mycorrhizal Mutualists.</title>
        <authorList>
            <consortium name="DOE Joint Genome Institute"/>
            <consortium name="Mycorrhizal Genomics Consortium"/>
            <person name="Kohler A."/>
            <person name="Kuo A."/>
            <person name="Nagy L.G."/>
            <person name="Floudas D."/>
            <person name="Copeland A."/>
            <person name="Barry K.W."/>
            <person name="Cichocki N."/>
            <person name="Veneault-Fourrey C."/>
            <person name="LaButti K."/>
            <person name="Lindquist E.A."/>
            <person name="Lipzen A."/>
            <person name="Lundell T."/>
            <person name="Morin E."/>
            <person name="Murat C."/>
            <person name="Riley R."/>
            <person name="Ohm R."/>
            <person name="Sun H."/>
            <person name="Tunlid A."/>
            <person name="Henrissat B."/>
            <person name="Grigoriev I.V."/>
            <person name="Hibbett D.S."/>
            <person name="Martin F."/>
        </authorList>
    </citation>
    <scope>NUCLEOTIDE SEQUENCE [LARGE SCALE GENOMIC DNA]</scope>
    <source>
        <strain evidence="2">h7</strain>
    </source>
</reference>
<keyword evidence="2" id="KW-1185">Reference proteome</keyword>
<dbReference type="Proteomes" id="UP000053424">
    <property type="component" value="Unassembled WGS sequence"/>
</dbReference>
<accession>A0A0C2YB96</accession>